<dbReference type="EMBL" id="GBRH01160573">
    <property type="protein sequence ID" value="JAE37323.1"/>
    <property type="molecule type" value="Transcribed_RNA"/>
</dbReference>
<dbReference type="AlphaFoldDB" id="A0A0A9HWP1"/>
<organism evidence="1">
    <name type="scientific">Arundo donax</name>
    <name type="common">Giant reed</name>
    <name type="synonym">Donax arundinaceus</name>
    <dbReference type="NCBI Taxonomy" id="35708"/>
    <lineage>
        <taxon>Eukaryota</taxon>
        <taxon>Viridiplantae</taxon>
        <taxon>Streptophyta</taxon>
        <taxon>Embryophyta</taxon>
        <taxon>Tracheophyta</taxon>
        <taxon>Spermatophyta</taxon>
        <taxon>Magnoliopsida</taxon>
        <taxon>Liliopsida</taxon>
        <taxon>Poales</taxon>
        <taxon>Poaceae</taxon>
        <taxon>PACMAD clade</taxon>
        <taxon>Arundinoideae</taxon>
        <taxon>Arundineae</taxon>
        <taxon>Arundo</taxon>
    </lineage>
</organism>
<protein>
    <submittedName>
        <fullName evidence="1">Uncharacterized protein</fullName>
    </submittedName>
</protein>
<reference evidence="1" key="2">
    <citation type="journal article" date="2015" name="Data Brief">
        <title>Shoot transcriptome of the giant reed, Arundo donax.</title>
        <authorList>
            <person name="Barrero R.A."/>
            <person name="Guerrero F.D."/>
            <person name="Moolhuijzen P."/>
            <person name="Goolsby J.A."/>
            <person name="Tidwell J."/>
            <person name="Bellgard S.E."/>
            <person name="Bellgard M.I."/>
        </authorList>
    </citation>
    <scope>NUCLEOTIDE SEQUENCE</scope>
    <source>
        <tissue evidence="1">Shoot tissue taken approximately 20 cm above the soil surface</tissue>
    </source>
</reference>
<name>A0A0A9HWP1_ARUDO</name>
<sequence>MEYHTNSNALDIEPKRYHLYDTAFISLIFNFLTRQKKNPISN</sequence>
<reference evidence="1" key="1">
    <citation type="submission" date="2014-09" db="EMBL/GenBank/DDBJ databases">
        <authorList>
            <person name="Magalhaes I.L.F."/>
            <person name="Oliveira U."/>
            <person name="Santos F.R."/>
            <person name="Vidigal T.H.D.A."/>
            <person name="Brescovit A.D."/>
            <person name="Santos A.J."/>
        </authorList>
    </citation>
    <scope>NUCLEOTIDE SEQUENCE</scope>
    <source>
        <tissue evidence="1">Shoot tissue taken approximately 20 cm above the soil surface</tissue>
    </source>
</reference>
<accession>A0A0A9HWP1</accession>
<proteinExistence type="predicted"/>
<evidence type="ECO:0000313" key="1">
    <source>
        <dbReference type="EMBL" id="JAE37323.1"/>
    </source>
</evidence>